<protein>
    <recommendedName>
        <fullName evidence="2">DUF8129 domain-containing protein</fullName>
    </recommendedName>
</protein>
<evidence type="ECO:0000256" key="1">
    <source>
        <dbReference type="SAM" id="MobiDB-lite"/>
    </source>
</evidence>
<reference evidence="3 4" key="1">
    <citation type="submission" date="2019-09" db="EMBL/GenBank/DDBJ databases">
        <title>Arthrobacter zafarii sp. nov., a moderately thermotolerant and halotolerant actinobacterium isolated from Cholistan desert soil of Pakistan.</title>
        <authorList>
            <person name="Amin A."/>
            <person name="Ahmed I."/>
            <person name="Khalid N."/>
            <person name="Schumann P."/>
            <person name="Busse H.J."/>
            <person name="Khan I.U."/>
            <person name="Li S."/>
            <person name="Li W.J."/>
        </authorList>
    </citation>
    <scope>NUCLEOTIDE SEQUENCE [LARGE SCALE GENOMIC DNA]</scope>
    <source>
        <strain evidence="3 4">NCCP-1664</strain>
    </source>
</reference>
<accession>A0A5A7NSF1</accession>
<organism evidence="3 4">
    <name type="scientific">Zafaria cholistanensis</name>
    <dbReference type="NCBI Taxonomy" id="1682741"/>
    <lineage>
        <taxon>Bacteria</taxon>
        <taxon>Bacillati</taxon>
        <taxon>Actinomycetota</taxon>
        <taxon>Actinomycetes</taxon>
        <taxon>Micrococcales</taxon>
        <taxon>Micrococcaceae</taxon>
        <taxon>Zafaria</taxon>
    </lineage>
</organism>
<evidence type="ECO:0000313" key="3">
    <source>
        <dbReference type="EMBL" id="GER23072.1"/>
    </source>
</evidence>
<dbReference type="AlphaFoldDB" id="A0A5A7NSF1"/>
<dbReference type="InterPro" id="IPR058442">
    <property type="entry name" value="DUF8129"/>
</dbReference>
<dbReference type="Pfam" id="PF26450">
    <property type="entry name" value="DUF8129"/>
    <property type="match status" value="1"/>
</dbReference>
<evidence type="ECO:0000313" key="4">
    <source>
        <dbReference type="Proteomes" id="UP000325307"/>
    </source>
</evidence>
<name>A0A5A7NSF1_9MICC</name>
<dbReference type="EMBL" id="BKDJ01000007">
    <property type="protein sequence ID" value="GER23072.1"/>
    <property type="molecule type" value="Genomic_DNA"/>
</dbReference>
<feature type="region of interest" description="Disordered" evidence="1">
    <location>
        <begin position="60"/>
        <end position="113"/>
    </location>
</feature>
<comment type="caution">
    <text evidence="3">The sequence shown here is derived from an EMBL/GenBank/DDBJ whole genome shotgun (WGS) entry which is preliminary data.</text>
</comment>
<dbReference type="RefSeq" id="WP_149956688.1">
    <property type="nucleotide sequence ID" value="NZ_BKDJ01000007.1"/>
</dbReference>
<gene>
    <name evidence="3" type="ORF">NCCP1664_15680</name>
</gene>
<proteinExistence type="predicted"/>
<dbReference type="Proteomes" id="UP000325307">
    <property type="component" value="Unassembled WGS sequence"/>
</dbReference>
<keyword evidence="4" id="KW-1185">Reference proteome</keyword>
<dbReference type="OrthoDB" id="5187212at2"/>
<sequence length="113" mass="12153">MSHLPEKNELPLPDYDHIPLGTLPSRIHGLDARGVSQLLDFERNHGNRLPVIQVLEQRLEALQAGEEPSGPAQPDTPEVTGEQGGSPVDPSTSGPTPVPPFHGNPTYNSQPGR</sequence>
<evidence type="ECO:0000259" key="2">
    <source>
        <dbReference type="Pfam" id="PF26450"/>
    </source>
</evidence>
<feature type="domain" description="DUF8129" evidence="2">
    <location>
        <begin position="9"/>
        <end position="63"/>
    </location>
</feature>